<protein>
    <submittedName>
        <fullName evidence="1">17063_t:CDS:1</fullName>
    </submittedName>
</protein>
<comment type="caution">
    <text evidence="1">The sequence shown here is derived from an EMBL/GenBank/DDBJ whole genome shotgun (WGS) entry which is preliminary data.</text>
</comment>
<dbReference type="Proteomes" id="UP001153678">
    <property type="component" value="Unassembled WGS sequence"/>
</dbReference>
<proteinExistence type="predicted"/>
<keyword evidence="2" id="KW-1185">Reference proteome</keyword>
<name>A0A9W4WXH2_9GLOM</name>
<dbReference type="AlphaFoldDB" id="A0A9W4WXH2"/>
<gene>
    <name evidence="1" type="ORF">FWILDA_LOCUS4792</name>
</gene>
<evidence type="ECO:0000313" key="1">
    <source>
        <dbReference type="EMBL" id="CAI2170863.1"/>
    </source>
</evidence>
<organism evidence="1 2">
    <name type="scientific">Funneliformis geosporum</name>
    <dbReference type="NCBI Taxonomy" id="1117311"/>
    <lineage>
        <taxon>Eukaryota</taxon>
        <taxon>Fungi</taxon>
        <taxon>Fungi incertae sedis</taxon>
        <taxon>Mucoromycota</taxon>
        <taxon>Glomeromycotina</taxon>
        <taxon>Glomeromycetes</taxon>
        <taxon>Glomerales</taxon>
        <taxon>Glomeraceae</taxon>
        <taxon>Funneliformis</taxon>
    </lineage>
</organism>
<reference evidence="1" key="1">
    <citation type="submission" date="2022-08" db="EMBL/GenBank/DDBJ databases">
        <authorList>
            <person name="Kallberg Y."/>
            <person name="Tangrot J."/>
            <person name="Rosling A."/>
        </authorList>
    </citation>
    <scope>NUCLEOTIDE SEQUENCE</scope>
    <source>
        <strain evidence="1">Wild A</strain>
    </source>
</reference>
<evidence type="ECO:0000313" key="2">
    <source>
        <dbReference type="Proteomes" id="UP001153678"/>
    </source>
</evidence>
<sequence length="156" mass="18666">MDVFNYCPYITQLDDKCYLNVPQSFIFQYPLPPTSSPIFLEYKKFGSFQFFRKFLQDALGIATRDASRIAKFIWNSAEDKFKIFFADYAEKVKRAVEAVKAQVAHVYRFKPYNGSKIPKKQKKSRQIEFPNHNQINQEQSTPYEQYLRDFEFHFMH</sequence>
<dbReference type="OrthoDB" id="2342923at2759"/>
<dbReference type="EMBL" id="CAMKVN010000752">
    <property type="protein sequence ID" value="CAI2170863.1"/>
    <property type="molecule type" value="Genomic_DNA"/>
</dbReference>
<accession>A0A9W4WXH2</accession>